<gene>
    <name evidence="1" type="ORF">CF651_31315</name>
</gene>
<dbReference type="Proteomes" id="UP000215509">
    <property type="component" value="Unassembled WGS sequence"/>
</dbReference>
<dbReference type="RefSeq" id="WP_094018794.1">
    <property type="nucleotide sequence ID" value="NZ_NMQW01000079.1"/>
</dbReference>
<comment type="caution">
    <text evidence="1">The sequence shown here is derived from an EMBL/GenBank/DDBJ whole genome shotgun (WGS) entry which is preliminary data.</text>
</comment>
<keyword evidence="2" id="KW-1185">Reference proteome</keyword>
<dbReference type="EMBL" id="NMQW01000079">
    <property type="protein sequence ID" value="OXM82327.1"/>
    <property type="molecule type" value="Genomic_DNA"/>
</dbReference>
<name>A0A229UG19_9BACL</name>
<accession>A0A229UG19</accession>
<evidence type="ECO:0000313" key="1">
    <source>
        <dbReference type="EMBL" id="OXM82327.1"/>
    </source>
</evidence>
<organism evidence="1 2">
    <name type="scientific">Paenibacillus rigui</name>
    <dbReference type="NCBI Taxonomy" id="554312"/>
    <lineage>
        <taxon>Bacteria</taxon>
        <taxon>Bacillati</taxon>
        <taxon>Bacillota</taxon>
        <taxon>Bacilli</taxon>
        <taxon>Bacillales</taxon>
        <taxon>Paenibacillaceae</taxon>
        <taxon>Paenibacillus</taxon>
    </lineage>
</organism>
<protein>
    <submittedName>
        <fullName evidence="1">AAA family ATPase</fullName>
    </submittedName>
</protein>
<dbReference type="NCBIfam" id="NF005994">
    <property type="entry name" value="PRK08118.1"/>
    <property type="match status" value="1"/>
</dbReference>
<dbReference type="InterPro" id="IPR052922">
    <property type="entry name" value="Cytidylate_Kinase-2"/>
</dbReference>
<dbReference type="PANTHER" id="PTHR37816:SF3">
    <property type="entry name" value="MODULATES DNA TOPOLOGY"/>
    <property type="match status" value="1"/>
</dbReference>
<dbReference type="AlphaFoldDB" id="A0A229UG19"/>
<sequence length="176" mass="20304">MTWSKIAIIGSAGAGKSTFSRQLGKHTGLPVYHLDALHWKPGWVPTPREEWDAFQRQLVQGGQWIIDGNYARTLDIRLQAADTIIWLDMPTYLCLYRAVKRTLMYRGKTRPDLTAGCPERFELQFLKWIWNFRKKQRPALLNRLTALSGQKTVIILRSPKEAEHFLKQIPSSLTQA</sequence>
<dbReference type="PANTHER" id="PTHR37816">
    <property type="entry name" value="YALI0E33011P"/>
    <property type="match status" value="1"/>
</dbReference>
<dbReference type="InterPro" id="IPR027417">
    <property type="entry name" value="P-loop_NTPase"/>
</dbReference>
<dbReference type="OrthoDB" id="1201990at2"/>
<dbReference type="SUPFAM" id="SSF52540">
    <property type="entry name" value="P-loop containing nucleoside triphosphate hydrolases"/>
    <property type="match status" value="1"/>
</dbReference>
<evidence type="ECO:0000313" key="2">
    <source>
        <dbReference type="Proteomes" id="UP000215509"/>
    </source>
</evidence>
<dbReference type="Gene3D" id="3.40.50.300">
    <property type="entry name" value="P-loop containing nucleotide triphosphate hydrolases"/>
    <property type="match status" value="1"/>
</dbReference>
<reference evidence="1 2" key="1">
    <citation type="submission" date="2017-07" db="EMBL/GenBank/DDBJ databases">
        <title>Genome sequencing and assembly of Paenibacillus rigui.</title>
        <authorList>
            <person name="Mayilraj S."/>
        </authorList>
    </citation>
    <scope>NUCLEOTIDE SEQUENCE [LARGE SCALE GENOMIC DNA]</scope>
    <source>
        <strain evidence="1 2">JCM 16352</strain>
    </source>
</reference>
<proteinExistence type="predicted"/>